<proteinExistence type="predicted"/>
<accession>A0A0A9C344</accession>
<dbReference type="AlphaFoldDB" id="A0A0A9C344"/>
<evidence type="ECO:0000313" key="1">
    <source>
        <dbReference type="EMBL" id="JAD68888.1"/>
    </source>
</evidence>
<reference evidence="1" key="2">
    <citation type="journal article" date="2015" name="Data Brief">
        <title>Shoot transcriptome of the giant reed, Arundo donax.</title>
        <authorList>
            <person name="Barrero R.A."/>
            <person name="Guerrero F.D."/>
            <person name="Moolhuijzen P."/>
            <person name="Goolsby J.A."/>
            <person name="Tidwell J."/>
            <person name="Bellgard S.E."/>
            <person name="Bellgard M.I."/>
        </authorList>
    </citation>
    <scope>NUCLEOTIDE SEQUENCE</scope>
    <source>
        <tissue evidence="1">Shoot tissue taken approximately 20 cm above the soil surface</tissue>
    </source>
</reference>
<name>A0A0A9C344_ARUDO</name>
<organism evidence="1">
    <name type="scientific">Arundo donax</name>
    <name type="common">Giant reed</name>
    <name type="synonym">Donax arundinaceus</name>
    <dbReference type="NCBI Taxonomy" id="35708"/>
    <lineage>
        <taxon>Eukaryota</taxon>
        <taxon>Viridiplantae</taxon>
        <taxon>Streptophyta</taxon>
        <taxon>Embryophyta</taxon>
        <taxon>Tracheophyta</taxon>
        <taxon>Spermatophyta</taxon>
        <taxon>Magnoliopsida</taxon>
        <taxon>Liliopsida</taxon>
        <taxon>Poales</taxon>
        <taxon>Poaceae</taxon>
        <taxon>PACMAD clade</taxon>
        <taxon>Arundinoideae</taxon>
        <taxon>Arundineae</taxon>
        <taxon>Arundo</taxon>
    </lineage>
</organism>
<dbReference type="EMBL" id="GBRH01229007">
    <property type="protein sequence ID" value="JAD68888.1"/>
    <property type="molecule type" value="Transcribed_RNA"/>
</dbReference>
<sequence>MPRRCSMFCFYHVRGPVGHRTTFLTMPFSSMVLCVNGGTITLSNAVSREVPIKGHNDLVGVGLDVSWLAASV</sequence>
<reference evidence="1" key="1">
    <citation type="submission" date="2014-09" db="EMBL/GenBank/DDBJ databases">
        <authorList>
            <person name="Magalhaes I.L.F."/>
            <person name="Oliveira U."/>
            <person name="Santos F.R."/>
            <person name="Vidigal T.H.D.A."/>
            <person name="Brescovit A.D."/>
            <person name="Santos A.J."/>
        </authorList>
    </citation>
    <scope>NUCLEOTIDE SEQUENCE</scope>
    <source>
        <tissue evidence="1">Shoot tissue taken approximately 20 cm above the soil surface</tissue>
    </source>
</reference>
<protein>
    <submittedName>
        <fullName evidence="1">Uncharacterized protein</fullName>
    </submittedName>
</protein>